<reference evidence="2" key="3">
    <citation type="submission" date="2023-05" db="EMBL/GenBank/DDBJ databases">
        <authorList>
            <person name="Smith C.H."/>
        </authorList>
    </citation>
    <scope>NUCLEOTIDE SEQUENCE</scope>
    <source>
        <strain evidence="2">CHS0354</strain>
        <tissue evidence="2">Mantle</tissue>
    </source>
</reference>
<dbReference type="Proteomes" id="UP001195483">
    <property type="component" value="Unassembled WGS sequence"/>
</dbReference>
<evidence type="ECO:0000313" key="2">
    <source>
        <dbReference type="EMBL" id="KAK3601704.1"/>
    </source>
</evidence>
<protein>
    <submittedName>
        <fullName evidence="2">Uncharacterized protein</fullName>
    </submittedName>
</protein>
<organism evidence="2 3">
    <name type="scientific">Potamilus streckersoni</name>
    <dbReference type="NCBI Taxonomy" id="2493646"/>
    <lineage>
        <taxon>Eukaryota</taxon>
        <taxon>Metazoa</taxon>
        <taxon>Spiralia</taxon>
        <taxon>Lophotrochozoa</taxon>
        <taxon>Mollusca</taxon>
        <taxon>Bivalvia</taxon>
        <taxon>Autobranchia</taxon>
        <taxon>Heteroconchia</taxon>
        <taxon>Palaeoheterodonta</taxon>
        <taxon>Unionida</taxon>
        <taxon>Unionoidea</taxon>
        <taxon>Unionidae</taxon>
        <taxon>Ambleminae</taxon>
        <taxon>Lampsilini</taxon>
        <taxon>Potamilus</taxon>
    </lineage>
</organism>
<gene>
    <name evidence="2" type="ORF">CHS0354_016062</name>
</gene>
<evidence type="ECO:0000313" key="3">
    <source>
        <dbReference type="Proteomes" id="UP001195483"/>
    </source>
</evidence>
<reference evidence="2" key="2">
    <citation type="journal article" date="2021" name="Genome Biol. Evol.">
        <title>Developing a high-quality reference genome for a parasitic bivalve with doubly uniparental inheritance (Bivalvia: Unionida).</title>
        <authorList>
            <person name="Smith C.H."/>
        </authorList>
    </citation>
    <scope>NUCLEOTIDE SEQUENCE</scope>
    <source>
        <strain evidence="2">CHS0354</strain>
        <tissue evidence="2">Mantle</tissue>
    </source>
</reference>
<accession>A0AAE0T0Z3</accession>
<feature type="compositionally biased region" description="Polar residues" evidence="1">
    <location>
        <begin position="1"/>
        <end position="11"/>
    </location>
</feature>
<evidence type="ECO:0000256" key="1">
    <source>
        <dbReference type="SAM" id="MobiDB-lite"/>
    </source>
</evidence>
<reference evidence="2" key="1">
    <citation type="journal article" date="2021" name="Genome Biol. Evol.">
        <title>A High-Quality Reference Genome for a Parasitic Bivalve with Doubly Uniparental Inheritance (Bivalvia: Unionida).</title>
        <authorList>
            <person name="Smith C.H."/>
        </authorList>
    </citation>
    <scope>NUCLEOTIDE SEQUENCE</scope>
    <source>
        <strain evidence="2">CHS0354</strain>
    </source>
</reference>
<sequence length="66" mass="6974">MENGDSGQVGLQNAPVASHAAEVHAHKRGKGPAPIPHLGMVVHNVAAIQQSTKHIHVVQQPALRLH</sequence>
<dbReference type="AlphaFoldDB" id="A0AAE0T0Z3"/>
<comment type="caution">
    <text evidence="2">The sequence shown here is derived from an EMBL/GenBank/DDBJ whole genome shotgun (WGS) entry which is preliminary data.</text>
</comment>
<feature type="region of interest" description="Disordered" evidence="1">
    <location>
        <begin position="1"/>
        <end position="36"/>
    </location>
</feature>
<name>A0AAE0T0Z3_9BIVA</name>
<proteinExistence type="predicted"/>
<dbReference type="EMBL" id="JAEAOA010001004">
    <property type="protein sequence ID" value="KAK3601704.1"/>
    <property type="molecule type" value="Genomic_DNA"/>
</dbReference>
<keyword evidence="3" id="KW-1185">Reference proteome</keyword>